<comment type="subcellular location">
    <subcellularLocation>
        <location evidence="1">Endomembrane system</location>
        <topology evidence="1">Multi-pass membrane protein</topology>
    </subcellularLocation>
</comment>
<feature type="transmembrane region" description="Helical" evidence="3">
    <location>
        <begin position="148"/>
        <end position="167"/>
    </location>
</feature>
<feature type="transmembrane region" description="Helical" evidence="3">
    <location>
        <begin position="6"/>
        <end position="24"/>
    </location>
</feature>
<comment type="caution">
    <text evidence="5">The sequence shown here is derived from an EMBL/GenBank/DDBJ whole genome shotgun (WGS) entry which is preliminary data.</text>
</comment>
<dbReference type="eggNOG" id="COG2510">
    <property type="taxonomic scope" value="Bacteria"/>
</dbReference>
<feature type="domain" description="EamA" evidence="4">
    <location>
        <begin position="150"/>
        <end position="284"/>
    </location>
</feature>
<comment type="similarity">
    <text evidence="2">Belongs to the EamA transporter family.</text>
</comment>
<keyword evidence="3" id="KW-0812">Transmembrane</keyword>
<dbReference type="GO" id="GO:0016020">
    <property type="term" value="C:membrane"/>
    <property type="evidence" value="ECO:0007669"/>
    <property type="project" value="InterPro"/>
</dbReference>
<dbReference type="HOGENOM" id="CLU_084472_0_0_9"/>
<keyword evidence="3" id="KW-1133">Transmembrane helix</keyword>
<dbReference type="AlphaFoldDB" id="S0NG93"/>
<feature type="transmembrane region" description="Helical" evidence="3">
    <location>
        <begin position="213"/>
        <end position="233"/>
    </location>
</feature>
<name>S0NG93_9ENTE</name>
<protein>
    <recommendedName>
        <fullName evidence="4">EamA domain-containing protein</fullName>
    </recommendedName>
</protein>
<feature type="transmembrane region" description="Helical" evidence="3">
    <location>
        <begin position="119"/>
        <end position="136"/>
    </location>
</feature>
<feature type="domain" description="EamA" evidence="4">
    <location>
        <begin position="2"/>
        <end position="135"/>
    </location>
</feature>
<evidence type="ECO:0000313" key="6">
    <source>
        <dbReference type="Proteomes" id="UP000014136"/>
    </source>
</evidence>
<dbReference type="SUPFAM" id="SSF103481">
    <property type="entry name" value="Multidrug resistance efflux transporter EmrE"/>
    <property type="match status" value="2"/>
</dbReference>
<dbReference type="OrthoDB" id="9806718at2"/>
<dbReference type="InterPro" id="IPR000620">
    <property type="entry name" value="EamA_dom"/>
</dbReference>
<gene>
    <name evidence="5" type="ORF">OMQ_00596</name>
</gene>
<dbReference type="PANTHER" id="PTHR22911">
    <property type="entry name" value="ACYL-MALONYL CONDENSING ENZYME-RELATED"/>
    <property type="match status" value="1"/>
</dbReference>
<evidence type="ECO:0000256" key="2">
    <source>
        <dbReference type="ARBA" id="ARBA00007362"/>
    </source>
</evidence>
<feature type="transmembrane region" description="Helical" evidence="3">
    <location>
        <begin position="31"/>
        <end position="52"/>
    </location>
</feature>
<reference evidence="5 6" key="1">
    <citation type="submission" date="2013-03" db="EMBL/GenBank/DDBJ databases">
        <title>The Genome Sequence of Enterococcus saccharolyticus ATCC_43076 (Illumina only assembly).</title>
        <authorList>
            <consortium name="The Broad Institute Genomics Platform"/>
            <consortium name="The Broad Institute Genome Sequencing Center for Infectious Disease"/>
            <person name="Earl A."/>
            <person name="Russ C."/>
            <person name="Gilmore M."/>
            <person name="Surin D."/>
            <person name="Walker B."/>
            <person name="Young S."/>
            <person name="Zeng Q."/>
            <person name="Gargeya S."/>
            <person name="Fitzgerald M."/>
            <person name="Haas B."/>
            <person name="Abouelleil A."/>
            <person name="Allen A.W."/>
            <person name="Alvarado L."/>
            <person name="Arachchi H.M."/>
            <person name="Berlin A.M."/>
            <person name="Chapman S.B."/>
            <person name="Gainer-Dewar J."/>
            <person name="Goldberg J."/>
            <person name="Griggs A."/>
            <person name="Gujja S."/>
            <person name="Hansen M."/>
            <person name="Howarth C."/>
            <person name="Imamovic A."/>
            <person name="Ireland A."/>
            <person name="Larimer J."/>
            <person name="McCowan C."/>
            <person name="Murphy C."/>
            <person name="Pearson M."/>
            <person name="Poon T.W."/>
            <person name="Priest M."/>
            <person name="Roberts A."/>
            <person name="Saif S."/>
            <person name="Shea T."/>
            <person name="Sisk P."/>
            <person name="Sykes S."/>
            <person name="Wortman J."/>
            <person name="Nusbaum C."/>
            <person name="Birren B."/>
        </authorList>
    </citation>
    <scope>NUCLEOTIDE SEQUENCE [LARGE SCALE GENOMIC DNA]</scope>
    <source>
        <strain evidence="5 6">ATCC 43076</strain>
    </source>
</reference>
<dbReference type="InterPro" id="IPR037185">
    <property type="entry name" value="EmrE-like"/>
</dbReference>
<dbReference type="Pfam" id="PF00892">
    <property type="entry name" value="EamA"/>
    <property type="match status" value="2"/>
</dbReference>
<keyword evidence="6" id="KW-1185">Reference proteome</keyword>
<proteinExistence type="inferred from homology"/>
<dbReference type="PATRIC" id="fig|1139996.3.peg.589"/>
<feature type="transmembrane region" description="Helical" evidence="3">
    <location>
        <begin position="64"/>
        <end position="82"/>
    </location>
</feature>
<dbReference type="PANTHER" id="PTHR22911:SF137">
    <property type="entry name" value="SOLUTE CARRIER FAMILY 35 MEMBER G2-RELATED"/>
    <property type="match status" value="1"/>
</dbReference>
<dbReference type="EMBL" id="AHYT01000002">
    <property type="protein sequence ID" value="EOT29905.1"/>
    <property type="molecule type" value="Genomic_DNA"/>
</dbReference>
<evidence type="ECO:0000256" key="1">
    <source>
        <dbReference type="ARBA" id="ARBA00004127"/>
    </source>
</evidence>
<evidence type="ECO:0000313" key="5">
    <source>
        <dbReference type="EMBL" id="EOT29905.1"/>
    </source>
</evidence>
<dbReference type="Proteomes" id="UP000014136">
    <property type="component" value="Unassembled WGS sequence"/>
</dbReference>
<keyword evidence="3" id="KW-0472">Membrane</keyword>
<evidence type="ECO:0000256" key="3">
    <source>
        <dbReference type="SAM" id="Phobius"/>
    </source>
</evidence>
<feature type="transmembrane region" description="Helical" evidence="3">
    <location>
        <begin position="239"/>
        <end position="261"/>
    </location>
</feature>
<sequence>MWVIYAFLSAFFAGIMSILAKIGINHVDSNLATAIRTCIVALLSWAIVFLVHSHNLLSTISWHSMWFLILSGIATGASWLCYFKALQIGDVNKVVPVDKSSVLLTMILSLIFLGESLSFLKIIAMILIGLGTYFMIERKKNTQQATTNHWFFYASLSAIFASLTAILSKIGIENVESTLGTAIRTLVILVISWGIVIVQKKHTHLKTITPRNWLFLVLSGLATGFSWLCYYKALQSGPASIVVPIDKLSIVVTVIFSTAILHETMQKKAMIGLIFLVGGTLLLLV</sequence>
<dbReference type="Gene3D" id="1.10.3730.20">
    <property type="match status" value="2"/>
</dbReference>
<accession>S0NG93</accession>
<dbReference type="STRING" id="41997.RV16_GL001801"/>
<feature type="transmembrane region" description="Helical" evidence="3">
    <location>
        <begin position="179"/>
        <end position="198"/>
    </location>
</feature>
<organism evidence="5 6">
    <name type="scientific">Enterococcus saccharolyticus subsp. saccharolyticus ATCC 43076</name>
    <dbReference type="NCBI Taxonomy" id="1139996"/>
    <lineage>
        <taxon>Bacteria</taxon>
        <taxon>Bacillati</taxon>
        <taxon>Bacillota</taxon>
        <taxon>Bacilli</taxon>
        <taxon>Lactobacillales</taxon>
        <taxon>Enterococcaceae</taxon>
        <taxon>Enterococcus</taxon>
    </lineage>
</organism>
<dbReference type="FunFam" id="1.10.3730.20:FF:000009">
    <property type="entry name" value="EamA family transporter"/>
    <property type="match status" value="1"/>
</dbReference>
<evidence type="ECO:0000259" key="4">
    <source>
        <dbReference type="Pfam" id="PF00892"/>
    </source>
</evidence>